<evidence type="ECO:0000256" key="1">
    <source>
        <dbReference type="ARBA" id="ARBA00005562"/>
    </source>
</evidence>
<dbReference type="InterPro" id="IPR036390">
    <property type="entry name" value="WH_DNA-bd_sf"/>
</dbReference>
<evidence type="ECO:0000313" key="7">
    <source>
        <dbReference type="Proteomes" id="UP000007875"/>
    </source>
</evidence>
<reference evidence="6" key="3">
    <citation type="submission" date="2025-09" db="UniProtKB">
        <authorList>
            <consortium name="Ensembl"/>
        </authorList>
    </citation>
    <scope>IDENTIFICATION</scope>
</reference>
<reference evidence="7" key="1">
    <citation type="submission" date="2003-08" db="EMBL/GenBank/DDBJ databases">
        <authorList>
            <person name="Birren B."/>
            <person name="Nusbaum C."/>
            <person name="Abebe A."/>
            <person name="Abouelleil A."/>
            <person name="Adekoya E."/>
            <person name="Ait-zahra M."/>
            <person name="Allen N."/>
            <person name="Allen T."/>
            <person name="An P."/>
            <person name="Anderson M."/>
            <person name="Anderson S."/>
            <person name="Arachchi H."/>
            <person name="Armbruster J."/>
            <person name="Bachantsang P."/>
            <person name="Baldwin J."/>
            <person name="Barry A."/>
            <person name="Bayul T."/>
            <person name="Blitshsteyn B."/>
            <person name="Bloom T."/>
            <person name="Blye J."/>
            <person name="Boguslavskiy L."/>
            <person name="Borowsky M."/>
            <person name="Boukhgalter B."/>
            <person name="Brunache A."/>
            <person name="Butler J."/>
            <person name="Calixte N."/>
            <person name="Calvo S."/>
            <person name="Camarata J."/>
            <person name="Campo K."/>
            <person name="Chang J."/>
            <person name="Cheshatsang Y."/>
            <person name="Citroen M."/>
            <person name="Collymore A."/>
            <person name="Considine T."/>
            <person name="Cook A."/>
            <person name="Cooke P."/>
            <person name="Corum B."/>
            <person name="Cuomo C."/>
            <person name="David R."/>
            <person name="Dawoe T."/>
            <person name="Degray S."/>
            <person name="Dodge S."/>
            <person name="Dooley K."/>
            <person name="Dorje P."/>
            <person name="Dorjee K."/>
            <person name="Dorris L."/>
            <person name="Duffey N."/>
            <person name="Dupes A."/>
            <person name="Elkins T."/>
            <person name="Engels R."/>
            <person name="Erickson J."/>
            <person name="Farina A."/>
            <person name="Faro S."/>
            <person name="Ferreira P."/>
            <person name="Fischer H."/>
            <person name="Fitzgerald M."/>
            <person name="Foley K."/>
            <person name="Gage D."/>
            <person name="Galagan J."/>
            <person name="Gearin G."/>
            <person name="Gnerre S."/>
            <person name="Gnirke A."/>
            <person name="Goyette A."/>
            <person name="Graham J."/>
            <person name="Grandbois E."/>
            <person name="Gyaltsen K."/>
            <person name="Hafez N."/>
            <person name="Hagopian D."/>
            <person name="Hagos B."/>
            <person name="Hall J."/>
            <person name="Hatcher B."/>
            <person name="Heller A."/>
            <person name="Higgins H."/>
            <person name="Honan T."/>
            <person name="Horn A."/>
            <person name="Houde N."/>
            <person name="Hughes L."/>
            <person name="Hulme W."/>
            <person name="Husby E."/>
            <person name="Iliev I."/>
            <person name="Jaffe D."/>
            <person name="Jones C."/>
            <person name="Kamal M."/>
            <person name="Kamat A."/>
            <person name="Kamvysselis M."/>
            <person name="Karlsson E."/>
            <person name="Kells C."/>
            <person name="Kieu A."/>
            <person name="Kisner P."/>
            <person name="Kodira C."/>
            <person name="Kulbokas E."/>
            <person name="Labutti K."/>
            <person name="Lama D."/>
            <person name="Landers T."/>
            <person name="Leger J."/>
            <person name="Levine S."/>
            <person name="Lewis D."/>
            <person name="Lewis T."/>
            <person name="Lindblad-toh K."/>
            <person name="Liu X."/>
            <person name="Lokyitsang T."/>
            <person name="Lokyitsang Y."/>
            <person name="Lucien O."/>
            <person name="Lui A."/>
            <person name="Ma L.J."/>
            <person name="Mabbitt R."/>
            <person name="Macdonald J."/>
            <person name="Maclean C."/>
            <person name="Major J."/>
            <person name="Manning J."/>
            <person name="Marabella R."/>
            <person name="Maru K."/>
            <person name="Matthews C."/>
            <person name="Mauceli E."/>
            <person name="Mccarthy M."/>
            <person name="Mcdonough S."/>
            <person name="Mcghee T."/>
            <person name="Meldrim J."/>
            <person name="Meneus L."/>
            <person name="Mesirov J."/>
            <person name="Mihalev A."/>
            <person name="Mihova T."/>
            <person name="Mikkelsen T."/>
            <person name="Mlenga V."/>
            <person name="Moru K."/>
            <person name="Mozes J."/>
            <person name="Mulrain L."/>
            <person name="Munson G."/>
            <person name="Naylor J."/>
            <person name="Newes C."/>
            <person name="Nguyen C."/>
            <person name="Nguyen N."/>
            <person name="Nguyen T."/>
            <person name="Nicol R."/>
            <person name="Nielsen C."/>
            <person name="Nizzari M."/>
            <person name="Norbu C."/>
            <person name="Norbu N."/>
            <person name="O'donnell P."/>
            <person name="Okoawo O."/>
            <person name="O'leary S."/>
            <person name="Omotosho B."/>
            <person name="O'neill K."/>
            <person name="Osman S."/>
            <person name="Parker S."/>
            <person name="Perrin D."/>
            <person name="Phunkhang P."/>
            <person name="Piqani B."/>
            <person name="Purcell S."/>
            <person name="Rachupka T."/>
            <person name="Ramasamy U."/>
            <person name="Rameau R."/>
            <person name="Ray V."/>
            <person name="Raymond C."/>
            <person name="Retta R."/>
            <person name="Richardson S."/>
            <person name="Rise C."/>
            <person name="Rodriguez J."/>
            <person name="Rogers J."/>
            <person name="Rogov P."/>
            <person name="Rutman M."/>
            <person name="Schupbach R."/>
            <person name="Seaman C."/>
            <person name="Settipalli S."/>
            <person name="Sharpe T."/>
            <person name="Sheridan J."/>
            <person name="Sherpa N."/>
            <person name="Shi J."/>
            <person name="Smirnov S."/>
            <person name="Smith C."/>
            <person name="Sougnez C."/>
            <person name="Spencer B."/>
            <person name="Stalker J."/>
            <person name="Stange-thomann N."/>
            <person name="Stavropoulos S."/>
            <person name="Stetson K."/>
            <person name="Stone C."/>
            <person name="Stone S."/>
            <person name="Stubbs M."/>
            <person name="Talamas J."/>
            <person name="Tchuinga P."/>
            <person name="Tenzing P."/>
            <person name="Tesfaye S."/>
            <person name="Theodore J."/>
            <person name="Thoulutsang Y."/>
            <person name="Topham K."/>
            <person name="Towey S."/>
            <person name="Tsamla T."/>
            <person name="Tsomo N."/>
            <person name="Vallee D."/>
            <person name="Vassiliev H."/>
            <person name="Venkataraman V."/>
            <person name="Vinson J."/>
            <person name="Vo A."/>
            <person name="Wade C."/>
            <person name="Wang S."/>
            <person name="Wangchuk T."/>
            <person name="Wangdi T."/>
            <person name="Whittaker C."/>
            <person name="Wilkinson J."/>
            <person name="Wu Y."/>
            <person name="Wyman D."/>
            <person name="Yadav S."/>
            <person name="Yang S."/>
            <person name="Yang X."/>
            <person name="Yeager S."/>
            <person name="Yee E."/>
            <person name="Young G."/>
            <person name="Zainoun J."/>
            <person name="Zembeck L."/>
            <person name="Zimmer A."/>
            <person name="Zody M."/>
            <person name="Lander E."/>
        </authorList>
    </citation>
    <scope>NUCLEOTIDE SEQUENCE [LARGE SCALE GENOMIC DNA]</scope>
</reference>
<dbReference type="InterPro" id="IPR000418">
    <property type="entry name" value="Ets_dom"/>
</dbReference>
<dbReference type="InParanoid" id="H2Z0K7"/>
<organism evidence="6 7">
    <name type="scientific">Ciona savignyi</name>
    <name type="common">Pacific transparent sea squirt</name>
    <dbReference type="NCBI Taxonomy" id="51511"/>
    <lineage>
        <taxon>Eukaryota</taxon>
        <taxon>Metazoa</taxon>
        <taxon>Chordata</taxon>
        <taxon>Tunicata</taxon>
        <taxon>Ascidiacea</taxon>
        <taxon>Phlebobranchia</taxon>
        <taxon>Cionidae</taxon>
        <taxon>Ciona</taxon>
    </lineage>
</organism>
<evidence type="ECO:0000256" key="4">
    <source>
        <dbReference type="SAM" id="MobiDB-lite"/>
    </source>
</evidence>
<dbReference type="GO" id="GO:0005634">
    <property type="term" value="C:nucleus"/>
    <property type="evidence" value="ECO:0007669"/>
    <property type="project" value="UniProtKB-SubCell"/>
</dbReference>
<dbReference type="GO" id="GO:0030154">
    <property type="term" value="P:cell differentiation"/>
    <property type="evidence" value="ECO:0007669"/>
    <property type="project" value="TreeGrafter"/>
</dbReference>
<dbReference type="GO" id="GO:0000981">
    <property type="term" value="F:DNA-binding transcription factor activity, RNA polymerase II-specific"/>
    <property type="evidence" value="ECO:0007669"/>
    <property type="project" value="TreeGrafter"/>
</dbReference>
<proteinExistence type="inferred from homology"/>
<sequence length="956" mass="105561">MNDVTTPMDHDYVISQKCPVLYGDSCEGKKFDSESQISSTQRSALLRLLRKGNVLSFKNPVQDNDQHQSQNCEDLVKSPNTRTTPDYFEVPPSTTSAQVTEADAATITSQSNATLPSNLATLSSSEFAQILKSFNIRLRTDESGLAALKTSRKKFAASGQSRGANYPAAESDKNSALVLKSIPGATKWRGLKWHHTNFNPTPKPKESNTHKRKKMKRSTEATKTSPTREPPFPGYAAPLSQAWRDLASRDRAAEETVRSVHSENEKLLLNDGDAKRDPFLSQFPSEDAEPIACTSRLEPCQPENEVTSGSKNASDETLLAGGCPDASQSVVHDADRQVGSCADRNSIACQDTHLMHARSPCTTDARFITCHRKSSVLDYDVTMNGSWDVEGSTAEVGCRTIASSLTLISVQTANYKMADYIGTQYSHRVSYVPNPSTCAETPEMGTYRIFEDLFGENSRFLDAVDVTTEMMLNNTLSFFETDNSVPCPTTDLESPPAYKPTPEAETFLGPNEINCSADPNLYPTPHILYQDTYNLTPPPEVDEFLRTPERAASSYVTSGCQAPFSDTESGIHSPISTPVKYQQPQTFEPDPHWRTYSCHSDAQSSGIGSPVNIDHEMFFNSPTPSYSSSHSVDTDPESHYLNLDEQPACIPAESPFHQTPTYSPDQVTQTTDSCQYSENFGCADGGHLVLNTLQPSKQGSWAADADGQLMQGGNIVFRTSHKIKKEVSAERKRKSTPEVADERLVKAKRISGKNIHLWEFIRDILLNPEFNQSLVKWEDRELGVFRFMQSDVVASMWGKRKRNPKMTYEKLSRAMRYYYNRGILERVDGRRLVYKFGPNAHGWRLSNDSTVTADTDNHETTIQTDTAPDSPMDLSDPISVVISAENQSTVEPTAIAHVEPLDTPNTILPVVSEFTNIVSSWLDKASPTFTSPPAALLPSANVLLGGNIRIATASAE</sequence>
<evidence type="ECO:0000259" key="5">
    <source>
        <dbReference type="PROSITE" id="PS50061"/>
    </source>
</evidence>
<dbReference type="Proteomes" id="UP000007875">
    <property type="component" value="Unassembled WGS sequence"/>
</dbReference>
<dbReference type="PANTHER" id="PTHR11849">
    <property type="entry name" value="ETS"/>
    <property type="match status" value="1"/>
</dbReference>
<dbReference type="Gene3D" id="1.10.10.10">
    <property type="entry name" value="Winged helix-like DNA-binding domain superfamily/Winged helix DNA-binding domain"/>
    <property type="match status" value="1"/>
</dbReference>
<dbReference type="STRING" id="51511.ENSCSAVP00000011119"/>
<dbReference type="GeneTree" id="ENSGT00940000169058"/>
<dbReference type="SUPFAM" id="SSF46785">
    <property type="entry name" value="Winged helix' DNA-binding domain"/>
    <property type="match status" value="1"/>
</dbReference>
<feature type="region of interest" description="Disordered" evidence="4">
    <location>
        <begin position="298"/>
        <end position="317"/>
    </location>
</feature>
<comment type="similarity">
    <text evidence="1 3">Belongs to the ETS family.</text>
</comment>
<dbReference type="PANTHER" id="PTHR11849:SF190">
    <property type="entry name" value="ETS-DOMAIN PROTEIN"/>
    <property type="match status" value="1"/>
</dbReference>
<feature type="region of interest" description="Disordered" evidence="4">
    <location>
        <begin position="192"/>
        <end position="282"/>
    </location>
</feature>
<dbReference type="PROSITE" id="PS50061">
    <property type="entry name" value="ETS_DOMAIN_3"/>
    <property type="match status" value="1"/>
</dbReference>
<keyword evidence="3" id="KW-0539">Nucleus</keyword>
<dbReference type="InterPro" id="IPR036388">
    <property type="entry name" value="WH-like_DNA-bd_sf"/>
</dbReference>
<evidence type="ECO:0000313" key="6">
    <source>
        <dbReference type="Ensembl" id="ENSCSAVP00000011119.1"/>
    </source>
</evidence>
<comment type="subcellular location">
    <subcellularLocation>
        <location evidence="3">Nucleus</location>
    </subcellularLocation>
</comment>
<dbReference type="HOGENOM" id="CLU_308575_0_0_1"/>
<dbReference type="FunFam" id="1.10.10.10:FF:000244">
    <property type="entry name" value="ETS-related transcription factor Elf-5 isoform X1"/>
    <property type="match status" value="1"/>
</dbReference>
<accession>H2Z0K7</accession>
<keyword evidence="2 3" id="KW-0238">DNA-binding</keyword>
<evidence type="ECO:0000256" key="2">
    <source>
        <dbReference type="ARBA" id="ARBA00023125"/>
    </source>
</evidence>
<dbReference type="OMA" id="GLKWHHT"/>
<dbReference type="Ensembl" id="ENSCSAVT00000011250.1">
    <property type="protein sequence ID" value="ENSCSAVP00000011119.1"/>
    <property type="gene ID" value="ENSCSAVG00000006501.1"/>
</dbReference>
<dbReference type="GO" id="GO:0043565">
    <property type="term" value="F:sequence-specific DNA binding"/>
    <property type="evidence" value="ECO:0007669"/>
    <property type="project" value="InterPro"/>
</dbReference>
<dbReference type="InterPro" id="IPR046328">
    <property type="entry name" value="ETS_fam"/>
</dbReference>
<reference evidence="6" key="2">
    <citation type="submission" date="2025-08" db="UniProtKB">
        <authorList>
            <consortium name="Ensembl"/>
        </authorList>
    </citation>
    <scope>IDENTIFICATION</scope>
</reference>
<name>H2Z0K7_CIOSA</name>
<evidence type="ECO:0000256" key="3">
    <source>
        <dbReference type="RuleBase" id="RU004019"/>
    </source>
</evidence>
<feature type="domain" description="ETS" evidence="5">
    <location>
        <begin position="755"/>
        <end position="837"/>
    </location>
</feature>
<dbReference type="SMR" id="H2Z0K7"/>
<dbReference type="eggNOG" id="KOG3804">
    <property type="taxonomic scope" value="Eukaryota"/>
</dbReference>
<feature type="compositionally biased region" description="Polar residues" evidence="4">
    <location>
        <begin position="59"/>
        <end position="84"/>
    </location>
</feature>
<keyword evidence="7" id="KW-1185">Reference proteome</keyword>
<dbReference type="PRINTS" id="PR00454">
    <property type="entry name" value="ETSDOMAIN"/>
</dbReference>
<dbReference type="SMART" id="SM00413">
    <property type="entry name" value="ETS"/>
    <property type="match status" value="1"/>
</dbReference>
<feature type="compositionally biased region" description="Basic and acidic residues" evidence="4">
    <location>
        <begin position="246"/>
        <end position="278"/>
    </location>
</feature>
<protein>
    <recommendedName>
        <fullName evidence="5">ETS domain-containing protein</fullName>
    </recommendedName>
</protein>
<feature type="region of interest" description="Disordered" evidence="4">
    <location>
        <begin position="59"/>
        <end position="96"/>
    </location>
</feature>
<dbReference type="Pfam" id="PF00178">
    <property type="entry name" value="Ets"/>
    <property type="match status" value="1"/>
</dbReference>
<dbReference type="AlphaFoldDB" id="H2Z0K7"/>